<organism evidence="2 3">
    <name type="scientific">Gigaspora margarita</name>
    <dbReference type="NCBI Taxonomy" id="4874"/>
    <lineage>
        <taxon>Eukaryota</taxon>
        <taxon>Fungi</taxon>
        <taxon>Fungi incertae sedis</taxon>
        <taxon>Mucoromycota</taxon>
        <taxon>Glomeromycotina</taxon>
        <taxon>Glomeromycetes</taxon>
        <taxon>Diversisporales</taxon>
        <taxon>Gigasporaceae</taxon>
        <taxon>Gigaspora</taxon>
    </lineage>
</organism>
<evidence type="ECO:0000313" key="2">
    <source>
        <dbReference type="EMBL" id="CAG8849824.1"/>
    </source>
</evidence>
<reference evidence="2 3" key="1">
    <citation type="submission" date="2021-06" db="EMBL/GenBank/DDBJ databases">
        <authorList>
            <person name="Kallberg Y."/>
            <person name="Tangrot J."/>
            <person name="Rosling A."/>
        </authorList>
    </citation>
    <scope>NUCLEOTIDE SEQUENCE [LARGE SCALE GENOMIC DNA]</scope>
    <source>
        <strain evidence="2 3">120-4 pot B 10/14</strain>
    </source>
</reference>
<feature type="non-terminal residue" evidence="2">
    <location>
        <position position="1"/>
    </location>
</feature>
<protein>
    <submittedName>
        <fullName evidence="2">11128_t:CDS:1</fullName>
    </submittedName>
</protein>
<feature type="compositionally biased region" description="Acidic residues" evidence="1">
    <location>
        <begin position="56"/>
        <end position="78"/>
    </location>
</feature>
<accession>A0ABN7X9C3</accession>
<dbReference type="Proteomes" id="UP000789901">
    <property type="component" value="Unassembled WGS sequence"/>
</dbReference>
<evidence type="ECO:0000313" key="3">
    <source>
        <dbReference type="Proteomes" id="UP000789901"/>
    </source>
</evidence>
<comment type="caution">
    <text evidence="2">The sequence shown here is derived from an EMBL/GenBank/DDBJ whole genome shotgun (WGS) entry which is preliminary data.</text>
</comment>
<proteinExistence type="predicted"/>
<keyword evidence="3" id="KW-1185">Reference proteome</keyword>
<evidence type="ECO:0000256" key="1">
    <source>
        <dbReference type="SAM" id="MobiDB-lite"/>
    </source>
</evidence>
<feature type="non-terminal residue" evidence="2">
    <location>
        <position position="108"/>
    </location>
</feature>
<dbReference type="EMBL" id="CAJVQB010098115">
    <property type="protein sequence ID" value="CAG8849824.1"/>
    <property type="molecule type" value="Genomic_DNA"/>
</dbReference>
<sequence>SIASIQLYNYEDLLENTLSEIEMEETDVNNNIFEEELKILHVSTDEFERVINNDEPNIDEDEISSDDEGSDLEESPDDLDVHQSSTYKPKSRNTTNRQQLSSEMIISK</sequence>
<feature type="compositionally biased region" description="Polar residues" evidence="1">
    <location>
        <begin position="82"/>
        <end position="108"/>
    </location>
</feature>
<name>A0ABN7X9C3_GIGMA</name>
<gene>
    <name evidence="2" type="ORF">GMARGA_LOCUS39902</name>
</gene>
<feature type="region of interest" description="Disordered" evidence="1">
    <location>
        <begin position="50"/>
        <end position="108"/>
    </location>
</feature>